<evidence type="ECO:0000313" key="5">
    <source>
        <dbReference type="Proteomes" id="UP001473302"/>
    </source>
</evidence>
<dbReference type="InterPro" id="IPR002933">
    <property type="entry name" value="Peptidase_M20"/>
</dbReference>
<feature type="domain" description="Peptidase M20 dimerisation" evidence="3">
    <location>
        <begin position="177"/>
        <end position="268"/>
    </location>
</feature>
<dbReference type="Pfam" id="PF07687">
    <property type="entry name" value="M20_dimer"/>
    <property type="match status" value="1"/>
</dbReference>
<dbReference type="EMBL" id="BAABUK010000029">
    <property type="protein sequence ID" value="GAA5816020.1"/>
    <property type="molecule type" value="Genomic_DNA"/>
</dbReference>
<dbReference type="InterPro" id="IPR052030">
    <property type="entry name" value="Peptidase_M20/M20A_hydrolases"/>
</dbReference>
<protein>
    <recommendedName>
        <fullName evidence="2">Peptidase M20 domain-containing protein 2</fullName>
    </recommendedName>
</protein>
<evidence type="ECO:0000256" key="2">
    <source>
        <dbReference type="PIRNR" id="PIRNR037226"/>
    </source>
</evidence>
<dbReference type="SUPFAM" id="SSF53187">
    <property type="entry name" value="Zn-dependent exopeptidases"/>
    <property type="match status" value="1"/>
</dbReference>
<dbReference type="InterPro" id="IPR017439">
    <property type="entry name" value="Amidohydrolase"/>
</dbReference>
<comment type="similarity">
    <text evidence="1 2">Belongs to the peptidase M20A family.</text>
</comment>
<sequence>MASKKIKQVIDDTINSYSDKLRAISLDIHGHPEPGNKEYRAFNLLTDFLEKEGFTVSRGVVGLETAFTAEYSNGKAGRRVGFCSEYDALPGVGHACGHNLIAISGVACALAMKQLLQDGLLSGSVALFGTPAEETSNAKLLFVKAGEIQRVADFAMMLHPGPVSGCFVNYLAMDSVLIEYFGRQSHAGASPWDGINAVDALMQGFDNVGMMRQQTLSTNRVHGIIKSGGQSANVIPRYASAYFYGRSVTRAQLNQLKVQLENCFKAAALASGCEIKLNWTPFGQLDDVFTNEEFALNWIEHMKAEGVSFFTRQEEESVTSGSTDMGNVTYAVPGIHAGYSIGTDASNHTVEFARVAGTLEAHEKTLQAARCLALTAADVFEDDDLFNRAVAYFKKGKAQ</sequence>
<dbReference type="PIRSF" id="PIRSF037226">
    <property type="entry name" value="Amidohydrolase_ACY1L2_prd"/>
    <property type="match status" value="1"/>
</dbReference>
<dbReference type="NCBIfam" id="TIGR01891">
    <property type="entry name" value="amidohydrolases"/>
    <property type="match status" value="1"/>
</dbReference>
<dbReference type="Gene3D" id="3.30.70.360">
    <property type="match status" value="1"/>
</dbReference>
<evidence type="ECO:0000259" key="3">
    <source>
        <dbReference type="Pfam" id="PF07687"/>
    </source>
</evidence>
<name>A0ABP9ZA63_9FUNG</name>
<dbReference type="PANTHER" id="PTHR30575">
    <property type="entry name" value="PEPTIDASE M20"/>
    <property type="match status" value="1"/>
</dbReference>
<dbReference type="PANTHER" id="PTHR30575:SF0">
    <property type="entry name" value="XAA-ARG DIPEPTIDASE"/>
    <property type="match status" value="1"/>
</dbReference>
<comment type="caution">
    <text evidence="4">The sequence shown here is derived from an EMBL/GenBank/DDBJ whole genome shotgun (WGS) entry which is preliminary data.</text>
</comment>
<dbReference type="InterPro" id="IPR017144">
    <property type="entry name" value="Xaa-Arg_dipeptidase"/>
</dbReference>
<dbReference type="InterPro" id="IPR036264">
    <property type="entry name" value="Bact_exopeptidase_dim_dom"/>
</dbReference>
<proteinExistence type="inferred from homology"/>
<dbReference type="Proteomes" id="UP001473302">
    <property type="component" value="Unassembled WGS sequence"/>
</dbReference>
<gene>
    <name evidence="4" type="ORF">MFLAVUS_009542</name>
</gene>
<organism evidence="4 5">
    <name type="scientific">Mucor flavus</name>
    <dbReference type="NCBI Taxonomy" id="439312"/>
    <lineage>
        <taxon>Eukaryota</taxon>
        <taxon>Fungi</taxon>
        <taxon>Fungi incertae sedis</taxon>
        <taxon>Mucoromycota</taxon>
        <taxon>Mucoromycotina</taxon>
        <taxon>Mucoromycetes</taxon>
        <taxon>Mucorales</taxon>
        <taxon>Mucorineae</taxon>
        <taxon>Mucoraceae</taxon>
        <taxon>Mucor</taxon>
    </lineage>
</organism>
<dbReference type="SUPFAM" id="SSF55031">
    <property type="entry name" value="Bacterial exopeptidase dimerisation domain"/>
    <property type="match status" value="1"/>
</dbReference>
<evidence type="ECO:0000256" key="1">
    <source>
        <dbReference type="ARBA" id="ARBA00006247"/>
    </source>
</evidence>
<keyword evidence="5" id="KW-1185">Reference proteome</keyword>
<dbReference type="InterPro" id="IPR011650">
    <property type="entry name" value="Peptidase_M20_dimer"/>
</dbReference>
<dbReference type="CDD" id="cd05672">
    <property type="entry name" value="M20_ACY1L2-like"/>
    <property type="match status" value="1"/>
</dbReference>
<reference evidence="4 5" key="1">
    <citation type="submission" date="2024-04" db="EMBL/GenBank/DDBJ databases">
        <title>genome sequences of Mucor flavus KT1a and Helicostylum pulchrum KT1b strains isolated from the surface of a dry-aged beef.</title>
        <authorList>
            <person name="Toyotome T."/>
            <person name="Hosono M."/>
            <person name="Torimaru M."/>
            <person name="Fukuda K."/>
            <person name="Mikami N."/>
        </authorList>
    </citation>
    <scope>NUCLEOTIDE SEQUENCE [LARGE SCALE GENOMIC DNA]</scope>
    <source>
        <strain evidence="4 5">KT1a</strain>
    </source>
</reference>
<dbReference type="Pfam" id="PF01546">
    <property type="entry name" value="Peptidase_M20"/>
    <property type="match status" value="1"/>
</dbReference>
<accession>A0ABP9ZA63</accession>
<evidence type="ECO:0000313" key="4">
    <source>
        <dbReference type="EMBL" id="GAA5816020.1"/>
    </source>
</evidence>
<dbReference type="Gene3D" id="3.40.630.10">
    <property type="entry name" value="Zn peptidases"/>
    <property type="match status" value="1"/>
</dbReference>